<dbReference type="Proteomes" id="UP001153328">
    <property type="component" value="Unassembled WGS sequence"/>
</dbReference>
<evidence type="ECO:0000313" key="1">
    <source>
        <dbReference type="EMBL" id="CAG7645988.1"/>
    </source>
</evidence>
<dbReference type="EMBL" id="CAJVAX010000018">
    <property type="protein sequence ID" value="CAG7645988.1"/>
    <property type="molecule type" value="Genomic_DNA"/>
</dbReference>
<accession>A0A9W4H2L8</accession>
<gene>
    <name evidence="1" type="ORF">SBRY_40298</name>
</gene>
<name>A0A9W4H2L8_9ACTN</name>
<evidence type="ECO:0008006" key="3">
    <source>
        <dbReference type="Google" id="ProtNLM"/>
    </source>
</evidence>
<organism evidence="1 2">
    <name type="scientific">Actinacidiphila bryophytorum</name>
    <dbReference type="NCBI Taxonomy" id="1436133"/>
    <lineage>
        <taxon>Bacteria</taxon>
        <taxon>Bacillati</taxon>
        <taxon>Actinomycetota</taxon>
        <taxon>Actinomycetes</taxon>
        <taxon>Kitasatosporales</taxon>
        <taxon>Streptomycetaceae</taxon>
        <taxon>Actinacidiphila</taxon>
    </lineage>
</organism>
<keyword evidence="2" id="KW-1185">Reference proteome</keyword>
<dbReference type="InterPro" id="IPR023393">
    <property type="entry name" value="START-like_dom_sf"/>
</dbReference>
<proteinExistence type="predicted"/>
<dbReference type="RefSeq" id="WP_205044925.1">
    <property type="nucleotide sequence ID" value="NZ_CAJVAX010000018.1"/>
</dbReference>
<reference evidence="1" key="1">
    <citation type="submission" date="2021-06" db="EMBL/GenBank/DDBJ databases">
        <authorList>
            <person name="Arsene-Ploetze F."/>
        </authorList>
    </citation>
    <scope>NUCLEOTIDE SEQUENCE</scope>
    <source>
        <strain evidence="1">SBRY1</strain>
    </source>
</reference>
<sequence>MWAVLADRSAYADWVAGTSRSHGGTGEWPQEGASLEHDVELGPWSVSGTTVVREQQRPARLALEVDSGGAVHGAPGANAARAAMSLPPVNALASRVQRGLAGG</sequence>
<protein>
    <recommendedName>
        <fullName evidence="3">SRPBCC family protein</fullName>
    </recommendedName>
</protein>
<dbReference type="Gene3D" id="3.30.530.20">
    <property type="match status" value="1"/>
</dbReference>
<dbReference type="AlphaFoldDB" id="A0A9W4H2L8"/>
<evidence type="ECO:0000313" key="2">
    <source>
        <dbReference type="Proteomes" id="UP001153328"/>
    </source>
</evidence>
<comment type="caution">
    <text evidence="1">The sequence shown here is derived from an EMBL/GenBank/DDBJ whole genome shotgun (WGS) entry which is preliminary data.</text>
</comment>
<dbReference type="SUPFAM" id="SSF55961">
    <property type="entry name" value="Bet v1-like"/>
    <property type="match status" value="1"/>
</dbReference>